<proteinExistence type="predicted"/>
<dbReference type="RefSeq" id="WP_146953373.1">
    <property type="nucleotide sequence ID" value="NZ_BAABBJ010000007.1"/>
</dbReference>
<evidence type="ECO:0000256" key="1">
    <source>
        <dbReference type="SAM" id="Phobius"/>
    </source>
</evidence>
<comment type="caution">
    <text evidence="2">The sequence shown here is derived from an EMBL/GenBank/DDBJ whole genome shotgun (WGS) entry which is preliminary data.</text>
</comment>
<keyword evidence="1" id="KW-1133">Transmembrane helix</keyword>
<feature type="transmembrane region" description="Helical" evidence="1">
    <location>
        <begin position="74"/>
        <end position="92"/>
    </location>
</feature>
<feature type="transmembrane region" description="Helical" evidence="1">
    <location>
        <begin position="45"/>
        <end position="68"/>
    </location>
</feature>
<accession>A0A512PEL9</accession>
<reference evidence="2 3" key="1">
    <citation type="submission" date="2019-07" db="EMBL/GenBank/DDBJ databases">
        <title>Whole genome shotgun sequence of Cellulomonas soli NBRC 109434.</title>
        <authorList>
            <person name="Hosoyama A."/>
            <person name="Uohara A."/>
            <person name="Ohji S."/>
            <person name="Ichikawa N."/>
        </authorList>
    </citation>
    <scope>NUCLEOTIDE SEQUENCE [LARGE SCALE GENOMIC DNA]</scope>
    <source>
        <strain evidence="2 3">NBRC 109434</strain>
    </source>
</reference>
<evidence type="ECO:0000313" key="3">
    <source>
        <dbReference type="Proteomes" id="UP000321798"/>
    </source>
</evidence>
<evidence type="ECO:0000313" key="2">
    <source>
        <dbReference type="EMBL" id="GEP69626.1"/>
    </source>
</evidence>
<dbReference type="Proteomes" id="UP000321798">
    <property type="component" value="Unassembled WGS sequence"/>
</dbReference>
<protein>
    <submittedName>
        <fullName evidence="2">Uncharacterized protein</fullName>
    </submittedName>
</protein>
<dbReference type="EMBL" id="BKAL01000007">
    <property type="protein sequence ID" value="GEP69626.1"/>
    <property type="molecule type" value="Genomic_DNA"/>
</dbReference>
<feature type="transmembrane region" description="Helical" evidence="1">
    <location>
        <begin position="127"/>
        <end position="144"/>
    </location>
</feature>
<feature type="transmembrane region" description="Helical" evidence="1">
    <location>
        <begin position="12"/>
        <end position="33"/>
    </location>
</feature>
<dbReference type="AlphaFoldDB" id="A0A512PEL9"/>
<name>A0A512PEL9_9CELL</name>
<organism evidence="2 3">
    <name type="scientific">Cellulomonas soli</name>
    <dbReference type="NCBI Taxonomy" id="931535"/>
    <lineage>
        <taxon>Bacteria</taxon>
        <taxon>Bacillati</taxon>
        <taxon>Actinomycetota</taxon>
        <taxon>Actinomycetes</taxon>
        <taxon>Micrococcales</taxon>
        <taxon>Cellulomonadaceae</taxon>
        <taxon>Cellulomonas</taxon>
    </lineage>
</organism>
<keyword evidence="3" id="KW-1185">Reference proteome</keyword>
<sequence length="145" mass="15367">MLSDAPDWFAWILLLVLLAGAVLVISGGVVRSVSQVPSDATMRRVSAATWWVSPGLVTVAGACTVWAVRAEPGLAAGVAVLTVGGAMLGWRWRPSRADRVRLPRVMVRARAAVPVPIRDAAAWHRQMVQLVTGGVLLVVAASVLR</sequence>
<keyword evidence="1" id="KW-0472">Membrane</keyword>
<keyword evidence="1" id="KW-0812">Transmembrane</keyword>
<gene>
    <name evidence="2" type="ORF">CSO01_23410</name>
</gene>